<evidence type="ECO:0000256" key="2">
    <source>
        <dbReference type="ARBA" id="ARBA00022490"/>
    </source>
</evidence>
<dbReference type="Gene3D" id="3.30.420.40">
    <property type="match status" value="2"/>
</dbReference>
<dbReference type="CDD" id="cd10225">
    <property type="entry name" value="ASKHA_NBD_MreB-like"/>
    <property type="match status" value="1"/>
</dbReference>
<dbReference type="InterPro" id="IPR004000">
    <property type="entry name" value="Actin"/>
</dbReference>
<evidence type="ECO:0000256" key="6">
    <source>
        <dbReference type="ARBA" id="ARBA00023458"/>
    </source>
</evidence>
<proteinExistence type="inferred from homology"/>
<comment type="caution">
    <text evidence="7">The sequence shown here is derived from an EMBL/GenBank/DDBJ whole genome shotgun (WGS) entry which is preliminary data.</text>
</comment>
<dbReference type="PROSITE" id="PS00395">
    <property type="entry name" value="ALANINE_RACEMASE"/>
    <property type="match status" value="1"/>
</dbReference>
<feature type="non-terminal residue" evidence="7">
    <location>
        <position position="348"/>
    </location>
</feature>
<keyword evidence="4" id="KW-0067">ATP-binding</keyword>
<accession>A0A1W9NZJ1</accession>
<dbReference type="Pfam" id="PF06723">
    <property type="entry name" value="MreB_Mbl"/>
    <property type="match status" value="1"/>
</dbReference>
<evidence type="ECO:0000256" key="5">
    <source>
        <dbReference type="ARBA" id="ARBA00022960"/>
    </source>
</evidence>
<dbReference type="GO" id="GO:0005737">
    <property type="term" value="C:cytoplasm"/>
    <property type="evidence" value="ECO:0007669"/>
    <property type="project" value="UniProtKB-SubCell"/>
</dbReference>
<keyword evidence="5" id="KW-0133">Cell shape</keyword>
<dbReference type="NCBIfam" id="NF010539">
    <property type="entry name" value="PRK13927.1"/>
    <property type="match status" value="1"/>
</dbReference>
<comment type="similarity">
    <text evidence="6">Belongs to the FtsA/MreB family.</text>
</comment>
<organism evidence="7 8">
    <name type="scientific">candidate division CPR3 bacterium 4484_211</name>
    <dbReference type="NCBI Taxonomy" id="1968527"/>
    <lineage>
        <taxon>Bacteria</taxon>
        <taxon>Bacteria division CPR3</taxon>
    </lineage>
</organism>
<dbReference type="SUPFAM" id="SSF51419">
    <property type="entry name" value="PLP-binding barrel"/>
    <property type="match status" value="1"/>
</dbReference>
<keyword evidence="3" id="KW-0547">Nucleotide-binding</keyword>
<dbReference type="PANTHER" id="PTHR42749">
    <property type="entry name" value="CELL SHAPE-DETERMINING PROTEIN MREB"/>
    <property type="match status" value="1"/>
</dbReference>
<dbReference type="InterPro" id="IPR029066">
    <property type="entry name" value="PLP-binding_barrel"/>
</dbReference>
<dbReference type="InterPro" id="IPR020622">
    <property type="entry name" value="Ala_racemase_pyridoxalP-BS"/>
</dbReference>
<dbReference type="GO" id="GO:0008360">
    <property type="term" value="P:regulation of cell shape"/>
    <property type="evidence" value="ECO:0007669"/>
    <property type="project" value="UniProtKB-KW"/>
</dbReference>
<evidence type="ECO:0000313" key="7">
    <source>
        <dbReference type="EMBL" id="OQX51555.1"/>
    </source>
</evidence>
<protein>
    <submittedName>
        <fullName evidence="7">Rod shape-determining protein</fullName>
    </submittedName>
</protein>
<dbReference type="SUPFAM" id="SSF53067">
    <property type="entry name" value="Actin-like ATPase domain"/>
    <property type="match status" value="2"/>
</dbReference>
<dbReference type="SMART" id="SM00268">
    <property type="entry name" value="ACTIN"/>
    <property type="match status" value="1"/>
</dbReference>
<comment type="subcellular location">
    <subcellularLocation>
        <location evidence="1">Cytoplasm</location>
    </subcellularLocation>
</comment>
<name>A0A1W9NZJ1_UNCC3</name>
<evidence type="ECO:0000256" key="4">
    <source>
        <dbReference type="ARBA" id="ARBA00022840"/>
    </source>
</evidence>
<dbReference type="InterPro" id="IPR056546">
    <property type="entry name" value="MreB_MamK-like"/>
</dbReference>
<dbReference type="InterPro" id="IPR004753">
    <property type="entry name" value="MreB"/>
</dbReference>
<dbReference type="HAMAP" id="MF_02207">
    <property type="entry name" value="MreB"/>
    <property type="match status" value="1"/>
</dbReference>
<dbReference type="EMBL" id="MZGJ01000002">
    <property type="protein sequence ID" value="OQX51555.1"/>
    <property type="molecule type" value="Genomic_DNA"/>
</dbReference>
<dbReference type="InterPro" id="IPR043129">
    <property type="entry name" value="ATPase_NBD"/>
</dbReference>
<dbReference type="STRING" id="1968527.B5M47_00410"/>
<dbReference type="PRINTS" id="PR01652">
    <property type="entry name" value="SHAPEPROTEIN"/>
</dbReference>
<dbReference type="Gene3D" id="3.20.20.10">
    <property type="entry name" value="Alanine racemase"/>
    <property type="match status" value="1"/>
</dbReference>
<reference evidence="8" key="1">
    <citation type="submission" date="2017-03" db="EMBL/GenBank/DDBJ databases">
        <title>Novel pathways for hydrocarbon cycling and metabolic interdependencies in hydrothermal sediment communities.</title>
        <authorList>
            <person name="Dombrowski N."/>
            <person name="Seitz K."/>
            <person name="Teske A."/>
            <person name="Baker B."/>
        </authorList>
    </citation>
    <scope>NUCLEOTIDE SEQUENCE [LARGE SCALE GENOMIC DNA]</scope>
</reference>
<dbReference type="GO" id="GO:0000902">
    <property type="term" value="P:cell morphogenesis"/>
    <property type="evidence" value="ECO:0007669"/>
    <property type="project" value="InterPro"/>
</dbReference>
<dbReference type="Proteomes" id="UP000192520">
    <property type="component" value="Unassembled WGS sequence"/>
</dbReference>
<keyword evidence="2" id="KW-0963">Cytoplasm</keyword>
<dbReference type="GO" id="GO:0005524">
    <property type="term" value="F:ATP binding"/>
    <property type="evidence" value="ECO:0007669"/>
    <property type="project" value="UniProtKB-KW"/>
</dbReference>
<evidence type="ECO:0000256" key="3">
    <source>
        <dbReference type="ARBA" id="ARBA00022741"/>
    </source>
</evidence>
<gene>
    <name evidence="7" type="ORF">B5M47_00410</name>
</gene>
<evidence type="ECO:0000313" key="8">
    <source>
        <dbReference type="Proteomes" id="UP000192520"/>
    </source>
</evidence>
<dbReference type="PANTHER" id="PTHR42749:SF1">
    <property type="entry name" value="CELL SHAPE-DETERMINING PROTEIN MREB"/>
    <property type="match status" value="1"/>
</dbReference>
<sequence>MFQLSKRIGIDLGTANSHVYVRGEGIVLDEPTVVAMTAEEGRVIAVGNEAKEMLGRTPLDIVASRPMRDGVIADYAVTEAMLRYFLDKVCGRFRLFKPEVMVAAPAGVTSVEKRAVLDATLSAGAKTAYLIDEALAAAIGAGIPIAEASGHMIVDIGGGTTDVAVISLGGIVVHNTARVAGNKLDEAIAAFVRRESNLIIGERMAEAVKIQAGTALPLKKDLEAEVKGRDAVAGLPKTIKITSSMILEAIGPSLQEVIDAVRSVLEQTPPELSSDIAEKGMVLSGGTSQLRNLDRLITRKTGVPAYVADDPMMCVVKANAYGHGLVPVARKLEEVGADFLAVSYIEEG</sequence>
<dbReference type="NCBIfam" id="TIGR00904">
    <property type="entry name" value="mreB"/>
    <property type="match status" value="1"/>
</dbReference>
<dbReference type="AlphaFoldDB" id="A0A1W9NZJ1"/>
<evidence type="ECO:0000256" key="1">
    <source>
        <dbReference type="ARBA" id="ARBA00004496"/>
    </source>
</evidence>